<reference evidence="1 2" key="1">
    <citation type="journal article" date="2015" name="BMC Genomics">
        <title>Genome mining reveals unlocked bioactive potential of marine Gram-negative bacteria.</title>
        <authorList>
            <person name="Machado H."/>
            <person name="Sonnenschein E.C."/>
            <person name="Melchiorsen J."/>
            <person name="Gram L."/>
        </authorList>
    </citation>
    <scope>NUCLEOTIDE SEQUENCE [LARGE SCALE GENOMIC DNA]</scope>
    <source>
        <strain evidence="1 2">S2757</strain>
    </source>
</reference>
<gene>
    <name evidence="1" type="ORF">TW81_15770</name>
</gene>
<dbReference type="AlphaFoldDB" id="A0A0F4NIB9"/>
<protein>
    <submittedName>
        <fullName evidence="1">D-alanine--D-alanine ligase</fullName>
    </submittedName>
</protein>
<dbReference type="RefSeq" id="WP_045956694.1">
    <property type="nucleotide sequence ID" value="NZ_JXXV01000028.1"/>
</dbReference>
<evidence type="ECO:0000313" key="2">
    <source>
        <dbReference type="Proteomes" id="UP000033673"/>
    </source>
</evidence>
<dbReference type="GO" id="GO:0016874">
    <property type="term" value="F:ligase activity"/>
    <property type="evidence" value="ECO:0007669"/>
    <property type="project" value="UniProtKB-KW"/>
</dbReference>
<dbReference type="STRING" id="579748.TW81_15770"/>
<accession>A0A0F4NIB9</accession>
<dbReference type="SUPFAM" id="SSF56059">
    <property type="entry name" value="Glutathione synthetase ATP-binding domain-like"/>
    <property type="match status" value="1"/>
</dbReference>
<organism evidence="1 2">
    <name type="scientific">Vibrio galatheae</name>
    <dbReference type="NCBI Taxonomy" id="579748"/>
    <lineage>
        <taxon>Bacteria</taxon>
        <taxon>Pseudomonadati</taxon>
        <taxon>Pseudomonadota</taxon>
        <taxon>Gammaproteobacteria</taxon>
        <taxon>Vibrionales</taxon>
        <taxon>Vibrionaceae</taxon>
        <taxon>Vibrio</taxon>
    </lineage>
</organism>
<keyword evidence="1" id="KW-0436">Ligase</keyword>
<keyword evidence="2" id="KW-1185">Reference proteome</keyword>
<dbReference type="EMBL" id="JXXV01000028">
    <property type="protein sequence ID" value="KJY81811.1"/>
    <property type="molecule type" value="Genomic_DNA"/>
</dbReference>
<dbReference type="OrthoDB" id="9775266at2"/>
<sequence>MIQPANVEMIPQGKVNAGMPVLHQPKRVISPFEFLPAWFFYTPVVLQSAALSVFHRDWALPLIANPAIKLSGMVGESKHDIFSCSGAQTQQWILPFVTLTKTHDSVEHLVDKALRQLKNAGLKYPLVAKPDLGCRGVGVKLIHSDEQLHHYFDTFPTSGRFLLQQKSHYSAEAGVFYVRQPGEARGQIISITLKYSPRVIGDGQSTLRQLIERCPRAGKLQHLYLPRHQEQLDIVVPDQDEFQLAFAGSHSRGAIFRDGNQFITEALEQKLDQVLAEFDGFNYGRLDIKFKDIETLMNGHSFDILEINGASSEAAHIWDSDTPLVAIFTTLLKQYRLLYQIGSKYKKQGHQTPTLRALLQAWREEKRLTERYPMTD</sequence>
<comment type="caution">
    <text evidence="1">The sequence shown here is derived from an EMBL/GenBank/DDBJ whole genome shotgun (WGS) entry which is preliminary data.</text>
</comment>
<dbReference type="Proteomes" id="UP000033673">
    <property type="component" value="Unassembled WGS sequence"/>
</dbReference>
<evidence type="ECO:0000313" key="1">
    <source>
        <dbReference type="EMBL" id="KJY81811.1"/>
    </source>
</evidence>
<dbReference type="PATRIC" id="fig|579748.3.peg.3258"/>
<name>A0A0F4NIB9_9VIBR</name>
<proteinExistence type="predicted"/>